<dbReference type="GO" id="GO:0005829">
    <property type="term" value="C:cytosol"/>
    <property type="evidence" value="ECO:0007669"/>
    <property type="project" value="TreeGrafter"/>
</dbReference>
<feature type="domain" description="FHA" evidence="8">
    <location>
        <begin position="49"/>
        <end position="105"/>
    </location>
</feature>
<evidence type="ECO:0000259" key="8">
    <source>
        <dbReference type="PROSITE" id="PS50006"/>
    </source>
</evidence>
<dbReference type="InterPro" id="IPR008984">
    <property type="entry name" value="SMAD_FHA_dom_sf"/>
</dbReference>
<gene>
    <name evidence="10" type="ORF">MCUN1_001870</name>
</gene>
<dbReference type="SUPFAM" id="SSF57850">
    <property type="entry name" value="RING/U-box"/>
    <property type="match status" value="1"/>
</dbReference>
<dbReference type="Gene3D" id="3.30.40.10">
    <property type="entry name" value="Zinc/RING finger domain, C3HC4 (zinc finger)"/>
    <property type="match status" value="1"/>
</dbReference>
<evidence type="ECO:0000313" key="10">
    <source>
        <dbReference type="EMBL" id="WFD35024.1"/>
    </source>
</evidence>
<evidence type="ECO:0008006" key="12">
    <source>
        <dbReference type="Google" id="ProtNLM"/>
    </source>
</evidence>
<keyword evidence="3 6" id="KW-0863">Zinc-finger</keyword>
<sequence length="287" mass="31655">MEREIRENGPPLRIGRVTERRSARSSAQTNSPSSGNTTALSLDGANDSISFAREQRMQSRENSRLNFNSKVVSRMHAEIWCESDSTFYIRDTKSSSGTFLNHLRLSPPNVMSKAMPLRDGDIIQFGMDYQGGVENIYRAVRVRVEMDRSPMREVTQYNYAALEQLRKITEAESARKAAAAADDKPAGEPDSGKGTITECCICLMNISVCHAIFSAPCSHMFHYKCIRPLLSLHYPGFQCPLCRTFADLEADVEEETEAAAREAGDSDGSLHGSSTFSQGAGAHADTI</sequence>
<feature type="region of interest" description="Disordered" evidence="7">
    <location>
        <begin position="1"/>
        <end position="43"/>
    </location>
</feature>
<evidence type="ECO:0000256" key="7">
    <source>
        <dbReference type="SAM" id="MobiDB-lite"/>
    </source>
</evidence>
<dbReference type="EMBL" id="CP119878">
    <property type="protein sequence ID" value="WFD35024.1"/>
    <property type="molecule type" value="Genomic_DNA"/>
</dbReference>
<organism evidence="10 11">
    <name type="scientific">Malassezia cuniculi</name>
    <dbReference type="NCBI Taxonomy" id="948313"/>
    <lineage>
        <taxon>Eukaryota</taxon>
        <taxon>Fungi</taxon>
        <taxon>Dikarya</taxon>
        <taxon>Basidiomycota</taxon>
        <taxon>Ustilaginomycotina</taxon>
        <taxon>Malasseziomycetes</taxon>
        <taxon>Malasseziales</taxon>
        <taxon>Malasseziaceae</taxon>
        <taxon>Malassezia</taxon>
    </lineage>
</organism>
<dbReference type="InterPro" id="IPR013083">
    <property type="entry name" value="Znf_RING/FYVE/PHD"/>
</dbReference>
<dbReference type="SMART" id="SM00184">
    <property type="entry name" value="RING"/>
    <property type="match status" value="1"/>
</dbReference>
<evidence type="ECO:0000256" key="1">
    <source>
        <dbReference type="ARBA" id="ARBA00022679"/>
    </source>
</evidence>
<dbReference type="PROSITE" id="PS50006">
    <property type="entry name" value="FHA_DOMAIN"/>
    <property type="match status" value="1"/>
</dbReference>
<evidence type="ECO:0000256" key="5">
    <source>
        <dbReference type="ARBA" id="ARBA00022833"/>
    </source>
</evidence>
<feature type="domain" description="RING-type" evidence="9">
    <location>
        <begin position="199"/>
        <end position="243"/>
    </location>
</feature>
<protein>
    <recommendedName>
        <fullName evidence="12">SMAD/FHA domain-containing protein</fullName>
    </recommendedName>
</protein>
<dbReference type="PROSITE" id="PS50089">
    <property type="entry name" value="ZF_RING_2"/>
    <property type="match status" value="1"/>
</dbReference>
<keyword evidence="11" id="KW-1185">Reference proteome</keyword>
<dbReference type="GO" id="GO:0000151">
    <property type="term" value="C:ubiquitin ligase complex"/>
    <property type="evidence" value="ECO:0007669"/>
    <property type="project" value="TreeGrafter"/>
</dbReference>
<keyword evidence="2" id="KW-0479">Metal-binding</keyword>
<evidence type="ECO:0000256" key="4">
    <source>
        <dbReference type="ARBA" id="ARBA00022786"/>
    </source>
</evidence>
<evidence type="ECO:0000256" key="6">
    <source>
        <dbReference type="PROSITE-ProRule" id="PRU00175"/>
    </source>
</evidence>
<keyword evidence="1" id="KW-0808">Transferase</keyword>
<dbReference type="Pfam" id="PF17123">
    <property type="entry name" value="zf-RING_11"/>
    <property type="match status" value="1"/>
</dbReference>
<dbReference type="Pfam" id="PF00498">
    <property type="entry name" value="FHA"/>
    <property type="match status" value="1"/>
</dbReference>
<evidence type="ECO:0000256" key="3">
    <source>
        <dbReference type="ARBA" id="ARBA00022771"/>
    </source>
</evidence>
<name>A0AAF0J6W8_9BASI</name>
<dbReference type="PANTHER" id="PTHR15067:SF7">
    <property type="entry name" value="E3 UBIQUITIN-PROTEIN LIGASE DMA1-RELATED"/>
    <property type="match status" value="1"/>
</dbReference>
<dbReference type="InterPro" id="IPR000253">
    <property type="entry name" value="FHA_dom"/>
</dbReference>
<dbReference type="GO" id="GO:0032153">
    <property type="term" value="C:cell division site"/>
    <property type="evidence" value="ECO:0007669"/>
    <property type="project" value="TreeGrafter"/>
</dbReference>
<dbReference type="InterPro" id="IPR001841">
    <property type="entry name" value="Znf_RING"/>
</dbReference>
<dbReference type="AlphaFoldDB" id="A0AAF0J6W8"/>
<dbReference type="SUPFAM" id="SSF49879">
    <property type="entry name" value="SMAD/FHA domain"/>
    <property type="match status" value="1"/>
</dbReference>
<evidence type="ECO:0000313" key="11">
    <source>
        <dbReference type="Proteomes" id="UP001219933"/>
    </source>
</evidence>
<feature type="region of interest" description="Disordered" evidence="7">
    <location>
        <begin position="254"/>
        <end position="287"/>
    </location>
</feature>
<evidence type="ECO:0000259" key="9">
    <source>
        <dbReference type="PROSITE" id="PS50089"/>
    </source>
</evidence>
<dbReference type="PANTHER" id="PTHR15067">
    <property type="entry name" value="E3 UBIQUITIN-PROTEIN LIGASE RNF8"/>
    <property type="match status" value="1"/>
</dbReference>
<dbReference type="GO" id="GO:0008270">
    <property type="term" value="F:zinc ion binding"/>
    <property type="evidence" value="ECO:0007669"/>
    <property type="project" value="UniProtKB-KW"/>
</dbReference>
<proteinExistence type="predicted"/>
<accession>A0AAF0J6W8</accession>
<dbReference type="GO" id="GO:0016567">
    <property type="term" value="P:protein ubiquitination"/>
    <property type="evidence" value="ECO:0007669"/>
    <property type="project" value="TreeGrafter"/>
</dbReference>
<keyword evidence="4" id="KW-0833">Ubl conjugation pathway</keyword>
<evidence type="ECO:0000256" key="2">
    <source>
        <dbReference type="ARBA" id="ARBA00022723"/>
    </source>
</evidence>
<dbReference type="Proteomes" id="UP001219933">
    <property type="component" value="Chromosome 2"/>
</dbReference>
<dbReference type="GO" id="GO:0061630">
    <property type="term" value="F:ubiquitin protein ligase activity"/>
    <property type="evidence" value="ECO:0007669"/>
    <property type="project" value="TreeGrafter"/>
</dbReference>
<dbReference type="GO" id="GO:0006511">
    <property type="term" value="P:ubiquitin-dependent protein catabolic process"/>
    <property type="evidence" value="ECO:0007669"/>
    <property type="project" value="TreeGrafter"/>
</dbReference>
<reference evidence="10" key="1">
    <citation type="submission" date="2023-03" db="EMBL/GenBank/DDBJ databases">
        <title>Mating type loci evolution in Malassezia.</title>
        <authorList>
            <person name="Coelho M.A."/>
        </authorList>
    </citation>
    <scope>NUCLEOTIDE SEQUENCE</scope>
    <source>
        <strain evidence="10">CBS 11721</strain>
    </source>
</reference>
<keyword evidence="5" id="KW-0862">Zinc</keyword>
<dbReference type="Gene3D" id="2.60.200.20">
    <property type="match status" value="1"/>
</dbReference>
<dbReference type="SMART" id="SM00240">
    <property type="entry name" value="FHA"/>
    <property type="match status" value="1"/>
</dbReference>
<feature type="compositionally biased region" description="Polar residues" evidence="7">
    <location>
        <begin position="24"/>
        <end position="40"/>
    </location>
</feature>